<evidence type="ECO:0000259" key="10">
    <source>
        <dbReference type="Pfam" id="PF00288"/>
    </source>
</evidence>
<reference evidence="12 13" key="1">
    <citation type="submission" date="2019-06" db="EMBL/GenBank/DDBJ databases">
        <title>Sequencing the genomes of 1000 actinobacteria strains.</title>
        <authorList>
            <person name="Klenk H.-P."/>
        </authorList>
    </citation>
    <scope>NUCLEOTIDE SEQUENCE [LARGE SCALE GENOMIC DNA]</scope>
    <source>
        <strain evidence="12 13">DSM 4813</strain>
    </source>
</reference>
<dbReference type="PRINTS" id="PR00958">
    <property type="entry name" value="HOMSERKINASE"/>
</dbReference>
<evidence type="ECO:0000256" key="5">
    <source>
        <dbReference type="ARBA" id="ARBA00022741"/>
    </source>
</evidence>
<dbReference type="Pfam" id="PF08544">
    <property type="entry name" value="GHMP_kinases_C"/>
    <property type="match status" value="1"/>
</dbReference>
<dbReference type="Gene3D" id="3.30.230.10">
    <property type="match status" value="1"/>
</dbReference>
<evidence type="ECO:0000313" key="13">
    <source>
        <dbReference type="Proteomes" id="UP000315389"/>
    </source>
</evidence>
<sequence length="305" mass="30992">MTISVTTFGKINLSLRSGPVDEHGYHPLRTVFASLDLRETISVTPASEFTLRVANDPAGLVPLDESNLATRAAKLLAERVGRRPDVAIEIVKGVPVAGGMGGGSADAAGALLALNELWEIGLHPRQLAAIARPLGADVPFAVLGGVALGTGRGDSVQPVPSAVPLHFALAFQDEGISTAGAYRAYDALSPRALNQDAESALLAALAAGDLLAIGAELHNDLQPVALQFIPRLAQVMDLATGQGALGVIVSGSGPSVAALARDADHAAEICAAWLASGTVSGARTAVTVTPDEAREASSATHAAFA</sequence>
<feature type="domain" description="GHMP kinase C-terminal" evidence="11">
    <location>
        <begin position="202"/>
        <end position="275"/>
    </location>
</feature>
<comment type="caution">
    <text evidence="12">The sequence shown here is derived from an EMBL/GenBank/DDBJ whole genome shotgun (WGS) entry which is preliminary data.</text>
</comment>
<dbReference type="InterPro" id="IPR013750">
    <property type="entry name" value="GHMP_kinase_C_dom"/>
</dbReference>
<dbReference type="EC" id="2.7.1.148" evidence="2 9"/>
<dbReference type="InterPro" id="IPR004424">
    <property type="entry name" value="IspE"/>
</dbReference>
<dbReference type="GO" id="GO:0005524">
    <property type="term" value="F:ATP binding"/>
    <property type="evidence" value="ECO:0007669"/>
    <property type="project" value="UniProtKB-UniRule"/>
</dbReference>
<dbReference type="SUPFAM" id="SSF55060">
    <property type="entry name" value="GHMP Kinase, C-terminal domain"/>
    <property type="match status" value="1"/>
</dbReference>
<dbReference type="InterPro" id="IPR006204">
    <property type="entry name" value="GHMP_kinase_N_dom"/>
</dbReference>
<keyword evidence="5 9" id="KW-0547">Nucleotide-binding</keyword>
<keyword evidence="9" id="KW-0414">Isoprene biosynthesis</keyword>
<dbReference type="UniPathway" id="UPA00056">
    <property type="reaction ID" value="UER00094"/>
</dbReference>
<evidence type="ECO:0000256" key="6">
    <source>
        <dbReference type="ARBA" id="ARBA00022777"/>
    </source>
</evidence>
<dbReference type="PANTHER" id="PTHR43527:SF2">
    <property type="entry name" value="4-DIPHOSPHOCYTIDYL-2-C-METHYL-D-ERYTHRITOL KINASE, CHLOROPLASTIC"/>
    <property type="match status" value="1"/>
</dbReference>
<keyword evidence="13" id="KW-1185">Reference proteome</keyword>
<dbReference type="EMBL" id="VFOS01000001">
    <property type="protein sequence ID" value="TQL63800.1"/>
    <property type="molecule type" value="Genomic_DNA"/>
</dbReference>
<keyword evidence="7 9" id="KW-0067">ATP-binding</keyword>
<feature type="binding site" evidence="9">
    <location>
        <begin position="95"/>
        <end position="105"/>
    </location>
    <ligand>
        <name>ATP</name>
        <dbReference type="ChEBI" id="CHEBI:30616"/>
    </ligand>
</feature>
<dbReference type="GO" id="GO:0016114">
    <property type="term" value="P:terpenoid biosynthetic process"/>
    <property type="evidence" value="ECO:0007669"/>
    <property type="project" value="UniProtKB-UniRule"/>
</dbReference>
<evidence type="ECO:0000256" key="1">
    <source>
        <dbReference type="ARBA" id="ARBA00009684"/>
    </source>
</evidence>
<dbReference type="PIRSF" id="PIRSF010376">
    <property type="entry name" value="IspE"/>
    <property type="match status" value="1"/>
</dbReference>
<dbReference type="InterPro" id="IPR020568">
    <property type="entry name" value="Ribosomal_Su5_D2-typ_SF"/>
</dbReference>
<dbReference type="NCBIfam" id="TIGR00154">
    <property type="entry name" value="ispE"/>
    <property type="match status" value="1"/>
</dbReference>
<dbReference type="GO" id="GO:0019288">
    <property type="term" value="P:isopentenyl diphosphate biosynthetic process, methylerythritol 4-phosphate pathway"/>
    <property type="evidence" value="ECO:0007669"/>
    <property type="project" value="UniProtKB-UniRule"/>
</dbReference>
<keyword evidence="4 9" id="KW-0808">Transferase</keyword>
<evidence type="ECO:0000313" key="12">
    <source>
        <dbReference type="EMBL" id="TQL63800.1"/>
    </source>
</evidence>
<comment type="function">
    <text evidence="9">Catalyzes the phosphorylation of the position 2 hydroxy group of 4-diphosphocytidyl-2C-methyl-D-erythritol.</text>
</comment>
<comment type="similarity">
    <text evidence="1 9">Belongs to the GHMP kinase family. IspE subfamily.</text>
</comment>
<dbReference type="HAMAP" id="MF_00061">
    <property type="entry name" value="IspE"/>
    <property type="match status" value="1"/>
</dbReference>
<dbReference type="RefSeq" id="WP_142118237.1">
    <property type="nucleotide sequence ID" value="NZ_BAAASV010000002.1"/>
</dbReference>
<feature type="domain" description="GHMP kinase N-terminal" evidence="10">
    <location>
        <begin position="67"/>
        <end position="145"/>
    </location>
</feature>
<protein>
    <recommendedName>
        <fullName evidence="3 9">4-diphosphocytidyl-2-C-methyl-D-erythritol kinase</fullName>
        <shortName evidence="9">CMK</shortName>
        <ecNumber evidence="2 9">2.7.1.148</ecNumber>
    </recommendedName>
    <alternativeName>
        <fullName evidence="8 9">4-(cytidine-5'-diphospho)-2-C-methyl-D-erythritol kinase</fullName>
    </alternativeName>
</protein>
<evidence type="ECO:0000256" key="9">
    <source>
        <dbReference type="HAMAP-Rule" id="MF_00061"/>
    </source>
</evidence>
<gene>
    <name evidence="9" type="primary">ispE</name>
    <name evidence="12" type="ORF">FB461_0277</name>
</gene>
<dbReference type="OrthoDB" id="3173073at2"/>
<feature type="active site" evidence="9">
    <location>
        <position position="137"/>
    </location>
</feature>
<dbReference type="PANTHER" id="PTHR43527">
    <property type="entry name" value="4-DIPHOSPHOCYTIDYL-2-C-METHYL-D-ERYTHRITOL KINASE, CHLOROPLASTIC"/>
    <property type="match status" value="1"/>
</dbReference>
<keyword evidence="6 9" id="KW-0418">Kinase</keyword>
<comment type="pathway">
    <text evidence="9">Isoprenoid biosynthesis; isopentenyl diphosphate biosynthesis via DXP pathway; isopentenyl diphosphate from 1-deoxy-D-xylulose 5-phosphate: step 3/6.</text>
</comment>
<dbReference type="GO" id="GO:0050515">
    <property type="term" value="F:4-(cytidine 5'-diphospho)-2-C-methyl-D-erythritol kinase activity"/>
    <property type="evidence" value="ECO:0007669"/>
    <property type="project" value="UniProtKB-UniRule"/>
</dbReference>
<evidence type="ECO:0000256" key="2">
    <source>
        <dbReference type="ARBA" id="ARBA00012052"/>
    </source>
</evidence>
<dbReference type="Gene3D" id="3.30.70.890">
    <property type="entry name" value="GHMP kinase, C-terminal domain"/>
    <property type="match status" value="1"/>
</dbReference>
<dbReference type="SUPFAM" id="SSF54211">
    <property type="entry name" value="Ribosomal protein S5 domain 2-like"/>
    <property type="match status" value="1"/>
</dbReference>
<evidence type="ECO:0000256" key="4">
    <source>
        <dbReference type="ARBA" id="ARBA00022679"/>
    </source>
</evidence>
<dbReference type="InterPro" id="IPR036554">
    <property type="entry name" value="GHMP_kinase_C_sf"/>
</dbReference>
<dbReference type="InterPro" id="IPR014721">
    <property type="entry name" value="Ribsml_uS5_D2-typ_fold_subgr"/>
</dbReference>
<evidence type="ECO:0000256" key="3">
    <source>
        <dbReference type="ARBA" id="ARBA00017473"/>
    </source>
</evidence>
<evidence type="ECO:0000256" key="7">
    <source>
        <dbReference type="ARBA" id="ARBA00022840"/>
    </source>
</evidence>
<dbReference type="NCBIfam" id="NF002870">
    <property type="entry name" value="PRK03188.1"/>
    <property type="match status" value="1"/>
</dbReference>
<dbReference type="Pfam" id="PF00288">
    <property type="entry name" value="GHMP_kinases_N"/>
    <property type="match status" value="1"/>
</dbReference>
<dbReference type="AlphaFoldDB" id="A0A542ZUD2"/>
<dbReference type="Proteomes" id="UP000315389">
    <property type="component" value="Unassembled WGS sequence"/>
</dbReference>
<evidence type="ECO:0000259" key="11">
    <source>
        <dbReference type="Pfam" id="PF08544"/>
    </source>
</evidence>
<comment type="catalytic activity">
    <reaction evidence="9">
        <text>4-CDP-2-C-methyl-D-erythritol + ATP = 4-CDP-2-C-methyl-D-erythritol 2-phosphate + ADP + H(+)</text>
        <dbReference type="Rhea" id="RHEA:18437"/>
        <dbReference type="ChEBI" id="CHEBI:15378"/>
        <dbReference type="ChEBI" id="CHEBI:30616"/>
        <dbReference type="ChEBI" id="CHEBI:57823"/>
        <dbReference type="ChEBI" id="CHEBI:57919"/>
        <dbReference type="ChEBI" id="CHEBI:456216"/>
        <dbReference type="EC" id="2.7.1.148"/>
    </reaction>
</comment>
<accession>A0A542ZUD2</accession>
<feature type="active site" evidence="9">
    <location>
        <position position="10"/>
    </location>
</feature>
<proteinExistence type="inferred from homology"/>
<evidence type="ECO:0000256" key="8">
    <source>
        <dbReference type="ARBA" id="ARBA00032554"/>
    </source>
</evidence>
<organism evidence="12 13">
    <name type="scientific">Rarobacter faecitabidus</name>
    <dbReference type="NCBI Taxonomy" id="13243"/>
    <lineage>
        <taxon>Bacteria</taxon>
        <taxon>Bacillati</taxon>
        <taxon>Actinomycetota</taxon>
        <taxon>Actinomycetes</taxon>
        <taxon>Micrococcales</taxon>
        <taxon>Rarobacteraceae</taxon>
        <taxon>Rarobacter</taxon>
    </lineage>
</organism>
<name>A0A542ZUD2_RARFA</name>